<reference evidence="5 6" key="1">
    <citation type="submission" date="2024-10" db="EMBL/GenBank/DDBJ databases">
        <title>Updated reference genomes for cyclostephanoid diatoms.</title>
        <authorList>
            <person name="Roberts W.R."/>
            <person name="Alverson A.J."/>
        </authorList>
    </citation>
    <scope>NUCLEOTIDE SEQUENCE [LARGE SCALE GENOMIC DNA]</scope>
    <source>
        <strain evidence="5 6">AJA276-08</strain>
    </source>
</reference>
<dbReference type="InterPro" id="IPR011032">
    <property type="entry name" value="GroES-like_sf"/>
</dbReference>
<dbReference type="InterPro" id="IPR013149">
    <property type="entry name" value="ADH-like_C"/>
</dbReference>
<protein>
    <recommendedName>
        <fullName evidence="7">Enoyl reductase (ER) domain-containing protein</fullName>
    </recommendedName>
</protein>
<dbReference type="Pfam" id="PF00107">
    <property type="entry name" value="ADH_zinc_N"/>
    <property type="match status" value="1"/>
</dbReference>
<feature type="domain" description="Alcohol dehydrogenase-like C-terminal" evidence="3">
    <location>
        <begin position="187"/>
        <end position="311"/>
    </location>
</feature>
<dbReference type="SUPFAM" id="SSF50129">
    <property type="entry name" value="GroES-like"/>
    <property type="match status" value="1"/>
</dbReference>
<keyword evidence="6" id="KW-1185">Reference proteome</keyword>
<dbReference type="Gene3D" id="3.40.50.720">
    <property type="entry name" value="NAD(P)-binding Rossmann-like Domain"/>
    <property type="match status" value="1"/>
</dbReference>
<dbReference type="PANTHER" id="PTHR48106">
    <property type="entry name" value="QUINONE OXIDOREDUCTASE PIG3-RELATED"/>
    <property type="match status" value="1"/>
</dbReference>
<keyword evidence="1" id="KW-0521">NADP</keyword>
<evidence type="ECO:0000259" key="4">
    <source>
        <dbReference type="Pfam" id="PF08240"/>
    </source>
</evidence>
<accession>A0ABD3PXU1</accession>
<dbReference type="PANTHER" id="PTHR48106:SF18">
    <property type="entry name" value="QUINONE OXIDOREDUCTASE PIG3"/>
    <property type="match status" value="1"/>
</dbReference>
<gene>
    <name evidence="5" type="ORF">ACHAW5_005096</name>
</gene>
<keyword evidence="2" id="KW-0560">Oxidoreductase</keyword>
<evidence type="ECO:0000256" key="1">
    <source>
        <dbReference type="ARBA" id="ARBA00022857"/>
    </source>
</evidence>
<evidence type="ECO:0008006" key="7">
    <source>
        <dbReference type="Google" id="ProtNLM"/>
    </source>
</evidence>
<dbReference type="InterPro" id="IPR013154">
    <property type="entry name" value="ADH-like_N"/>
</dbReference>
<dbReference type="SUPFAM" id="SSF51735">
    <property type="entry name" value="NAD(P)-binding Rossmann-fold domains"/>
    <property type="match status" value="1"/>
</dbReference>
<evidence type="ECO:0000313" key="6">
    <source>
        <dbReference type="Proteomes" id="UP001530315"/>
    </source>
</evidence>
<dbReference type="EMBL" id="JALLAZ020000557">
    <property type="protein sequence ID" value="KAL3792404.1"/>
    <property type="molecule type" value="Genomic_DNA"/>
</dbReference>
<dbReference type="Pfam" id="PF08240">
    <property type="entry name" value="ADH_N"/>
    <property type="match status" value="1"/>
</dbReference>
<dbReference type="GO" id="GO:0016491">
    <property type="term" value="F:oxidoreductase activity"/>
    <property type="evidence" value="ECO:0007669"/>
    <property type="project" value="UniProtKB-KW"/>
</dbReference>
<comment type="caution">
    <text evidence="5">The sequence shown here is derived from an EMBL/GenBank/DDBJ whole genome shotgun (WGS) entry which is preliminary data.</text>
</comment>
<dbReference type="InterPro" id="IPR036291">
    <property type="entry name" value="NAD(P)-bd_dom_sf"/>
</dbReference>
<dbReference type="Proteomes" id="UP001530315">
    <property type="component" value="Unassembled WGS sequence"/>
</dbReference>
<evidence type="ECO:0000256" key="2">
    <source>
        <dbReference type="ARBA" id="ARBA00023002"/>
    </source>
</evidence>
<dbReference type="AlphaFoldDB" id="A0ABD3PXU1"/>
<feature type="domain" description="Alcohol dehydrogenase-like N-terminal" evidence="4">
    <location>
        <begin position="46"/>
        <end position="144"/>
    </location>
</feature>
<evidence type="ECO:0000259" key="3">
    <source>
        <dbReference type="Pfam" id="PF00107"/>
    </source>
</evidence>
<proteinExistence type="predicted"/>
<organism evidence="5 6">
    <name type="scientific">Stephanodiscus triporus</name>
    <dbReference type="NCBI Taxonomy" id="2934178"/>
    <lineage>
        <taxon>Eukaryota</taxon>
        <taxon>Sar</taxon>
        <taxon>Stramenopiles</taxon>
        <taxon>Ochrophyta</taxon>
        <taxon>Bacillariophyta</taxon>
        <taxon>Coscinodiscophyceae</taxon>
        <taxon>Thalassiosirophycidae</taxon>
        <taxon>Stephanodiscales</taxon>
        <taxon>Stephanodiscaceae</taxon>
        <taxon>Stephanodiscus</taxon>
    </lineage>
</organism>
<sequence length="379" mass="40245">MVTWQAMAGETIPREMKRLVVTSPGNGVSVADCTVEVQTVPTPRPKPGEVLIKVVAAPVNPSDYGGWYKSSPKSTAYPMPMGKEGCGVVVASAGYEGGLMWGMTSSFRCPIGTNVGFVITDPASQGSYSEYVAVSALTGAFPMPPDVPIEDCASFFVNPYTAVGIIDTAQRAGSTRALVNTAAASQLGQMLNRLAIARGDIEIINVVRRKEQGELLEGLGAKHVIVTGEGGNDDDDDADSWKAKLKAKVADLGATCAFDAVSGDMTGHLLDCMPRGGVVYLYGVLAGRAGGIDPLDLIYRRKRLDAFYLSSWLHEGGTMRMIPRMLSAGGTVNSGLRSPDGWCRTEFADTTMEGAHAEIVRLLGTSITGKKLRIRFDGR</sequence>
<evidence type="ECO:0000313" key="5">
    <source>
        <dbReference type="EMBL" id="KAL3792404.1"/>
    </source>
</evidence>
<name>A0ABD3PXU1_9STRA</name>
<dbReference type="Gene3D" id="3.90.180.10">
    <property type="entry name" value="Medium-chain alcohol dehydrogenases, catalytic domain"/>
    <property type="match status" value="1"/>
</dbReference>